<evidence type="ECO:0000256" key="5">
    <source>
        <dbReference type="ARBA" id="ARBA00022737"/>
    </source>
</evidence>
<dbReference type="Proteomes" id="UP001178507">
    <property type="component" value="Unassembled WGS sequence"/>
</dbReference>
<comment type="subcellular location">
    <subcellularLocation>
        <location evidence="1">Cell membrane</location>
        <topology evidence="1">Multi-pass membrane protein</topology>
    </subcellularLocation>
</comment>
<keyword evidence="5" id="KW-0677">Repeat</keyword>
<feature type="compositionally biased region" description="Basic and acidic residues" evidence="10">
    <location>
        <begin position="730"/>
        <end position="743"/>
    </location>
</feature>
<dbReference type="Pfam" id="PF12796">
    <property type="entry name" value="Ank_2"/>
    <property type="match status" value="1"/>
</dbReference>
<evidence type="ECO:0000256" key="9">
    <source>
        <dbReference type="PROSITE-ProRule" id="PRU00023"/>
    </source>
</evidence>
<evidence type="ECO:0000256" key="4">
    <source>
        <dbReference type="ARBA" id="ARBA00022568"/>
    </source>
</evidence>
<keyword evidence="11" id="KW-0472">Membrane</keyword>
<keyword evidence="7" id="KW-0406">Ion transport</keyword>
<feature type="compositionally biased region" description="Basic and acidic residues" evidence="10">
    <location>
        <begin position="750"/>
        <end position="767"/>
    </location>
</feature>
<protein>
    <recommendedName>
        <fullName evidence="14">Ion transport domain-containing protein</fullName>
    </recommendedName>
</protein>
<dbReference type="PANTHER" id="PTHR10582">
    <property type="entry name" value="TRANSIENT RECEPTOR POTENTIAL ION CHANNEL PROTEIN"/>
    <property type="match status" value="1"/>
</dbReference>
<evidence type="ECO:0008006" key="14">
    <source>
        <dbReference type="Google" id="ProtNLM"/>
    </source>
</evidence>
<dbReference type="SMART" id="SM00248">
    <property type="entry name" value="ANK"/>
    <property type="match status" value="5"/>
</dbReference>
<feature type="compositionally biased region" description="Acidic residues" evidence="10">
    <location>
        <begin position="791"/>
        <end position="810"/>
    </location>
</feature>
<feature type="region of interest" description="Disordered" evidence="10">
    <location>
        <begin position="730"/>
        <end position="767"/>
    </location>
</feature>
<evidence type="ECO:0000256" key="3">
    <source>
        <dbReference type="ARBA" id="ARBA00022475"/>
    </source>
</evidence>
<evidence type="ECO:0000256" key="7">
    <source>
        <dbReference type="ARBA" id="ARBA00023065"/>
    </source>
</evidence>
<proteinExistence type="predicted"/>
<dbReference type="InterPro" id="IPR024862">
    <property type="entry name" value="TRPV"/>
</dbReference>
<keyword evidence="4" id="KW-0109">Calcium transport</keyword>
<organism evidence="12 13">
    <name type="scientific">Effrenium voratum</name>
    <dbReference type="NCBI Taxonomy" id="2562239"/>
    <lineage>
        <taxon>Eukaryota</taxon>
        <taxon>Sar</taxon>
        <taxon>Alveolata</taxon>
        <taxon>Dinophyceae</taxon>
        <taxon>Suessiales</taxon>
        <taxon>Symbiodiniaceae</taxon>
        <taxon>Effrenium</taxon>
    </lineage>
</organism>
<evidence type="ECO:0000313" key="13">
    <source>
        <dbReference type="Proteomes" id="UP001178507"/>
    </source>
</evidence>
<accession>A0AA36N982</accession>
<feature type="transmembrane region" description="Helical" evidence="11">
    <location>
        <begin position="528"/>
        <end position="547"/>
    </location>
</feature>
<comment type="caution">
    <text evidence="12">The sequence shown here is derived from an EMBL/GenBank/DDBJ whole genome shotgun (WGS) entry which is preliminary data.</text>
</comment>
<dbReference type="InterPro" id="IPR036770">
    <property type="entry name" value="Ankyrin_rpt-contain_sf"/>
</dbReference>
<sequence length="810" mass="90834">MTAVEGAESLLARIRSGGVDTEEDFYGIPYQDVFCTGKALHAAVGGSIGPKDCRECVQALLDAKADANTEATSSDKTLKVQALHMAAYAGHFRVIGDLVHAKAHVDMPETVLKGETSTFRNTPLHIAIWYGEQATALELLRAKADASIENQGFTVLHHAARCGNDRIVARMLELADDPRCLAQLRSRHRNRSALLLAAEAGSVRSFEHLLKHSREDDLRACLDFAIQNRPQILSALLESAPGLVLKEAQDAAAMAAQIIGKVGSSWAKVLDKLVWSPRSLVARLAEDPRLSRYESKNMMVFWQLDFKNHWHGMARLTGSVRTVRFSSEVLSFGAKSDMQRKHDLLQRLKQYEDSDQAPQAVCLRVLPYDANDLATVELMQAIVATRNHEMMDTQFVSAVLADAWSRIWPWYYWHAGIALLQVIFMCLSTWSLSYGPPDSFFVTVLLFGVVKRGIEEVWRAMLLVTKRLLAKMKEFRGKTQERRSLFGKLGRQEFLDVMLDVPLDWAYLAFSCVGLGRLWDFRDPDPGAKVWVATYVTLVWLSFLYWLRGLELWGFNRKLLPILRAMQGSGTVLMVVALTFCAAAHSYYILGQGRMSNDGYDAYRAFERTFRLGLLGDFDLTELEFLDSVLSGESSLCASDAPALTEEDPEPTADYIPIRLFFYLVAVGISVVEMNLFIGVLGNAYDEIAKDSARLATRERARLVVFIHQNPFFLLYHALCPGCRQSKDSKVHSASKGRSEESKLQPAIPARRDGDKDEHGDAGRRGCWRNAEEDKRAECEWLFAVFRDAEGDRDEPEQDGLPEDLSDDLS</sequence>
<name>A0AA36N982_9DINO</name>
<evidence type="ECO:0000256" key="1">
    <source>
        <dbReference type="ARBA" id="ARBA00004651"/>
    </source>
</evidence>
<keyword evidence="8" id="KW-0407">Ion channel</keyword>
<dbReference type="PROSITE" id="PS50088">
    <property type="entry name" value="ANK_REPEAT"/>
    <property type="match status" value="1"/>
</dbReference>
<dbReference type="GO" id="GO:0005886">
    <property type="term" value="C:plasma membrane"/>
    <property type="evidence" value="ECO:0007669"/>
    <property type="project" value="UniProtKB-SubCell"/>
</dbReference>
<keyword evidence="13" id="KW-1185">Reference proteome</keyword>
<dbReference type="AlphaFoldDB" id="A0AA36N982"/>
<dbReference type="EMBL" id="CAUJNA010003263">
    <property type="protein sequence ID" value="CAJ1397339.1"/>
    <property type="molecule type" value="Genomic_DNA"/>
</dbReference>
<keyword evidence="3" id="KW-1003">Cell membrane</keyword>
<evidence type="ECO:0000256" key="6">
    <source>
        <dbReference type="ARBA" id="ARBA00022837"/>
    </source>
</evidence>
<reference evidence="12" key="1">
    <citation type="submission" date="2023-08" db="EMBL/GenBank/DDBJ databases">
        <authorList>
            <person name="Chen Y."/>
            <person name="Shah S."/>
            <person name="Dougan E. K."/>
            <person name="Thang M."/>
            <person name="Chan C."/>
        </authorList>
    </citation>
    <scope>NUCLEOTIDE SEQUENCE</scope>
</reference>
<evidence type="ECO:0000256" key="2">
    <source>
        <dbReference type="ARBA" id="ARBA00022448"/>
    </source>
</evidence>
<keyword evidence="6" id="KW-0106">Calcium</keyword>
<dbReference type="GO" id="GO:0005216">
    <property type="term" value="F:monoatomic ion channel activity"/>
    <property type="evidence" value="ECO:0007669"/>
    <property type="project" value="InterPro"/>
</dbReference>
<keyword evidence="2" id="KW-0813">Transport</keyword>
<evidence type="ECO:0000256" key="8">
    <source>
        <dbReference type="ARBA" id="ARBA00023303"/>
    </source>
</evidence>
<evidence type="ECO:0000313" key="12">
    <source>
        <dbReference type="EMBL" id="CAJ1397339.1"/>
    </source>
</evidence>
<evidence type="ECO:0000256" key="10">
    <source>
        <dbReference type="SAM" id="MobiDB-lite"/>
    </source>
</evidence>
<dbReference type="PANTHER" id="PTHR10582:SF2">
    <property type="entry name" value="INACTIVE"/>
    <property type="match status" value="1"/>
</dbReference>
<keyword evidence="9" id="KW-0040">ANK repeat</keyword>
<feature type="transmembrane region" description="Helical" evidence="11">
    <location>
        <begin position="568"/>
        <end position="590"/>
    </location>
</feature>
<evidence type="ECO:0000256" key="11">
    <source>
        <dbReference type="SAM" id="Phobius"/>
    </source>
</evidence>
<keyword evidence="11" id="KW-1133">Transmembrane helix</keyword>
<feature type="transmembrane region" description="Helical" evidence="11">
    <location>
        <begin position="660"/>
        <end position="681"/>
    </location>
</feature>
<feature type="repeat" description="ANK" evidence="9">
    <location>
        <begin position="119"/>
        <end position="151"/>
    </location>
</feature>
<gene>
    <name evidence="12" type="ORF">EVOR1521_LOCUS21379</name>
</gene>
<feature type="region of interest" description="Disordered" evidence="10">
    <location>
        <begin position="790"/>
        <end position="810"/>
    </location>
</feature>
<dbReference type="InterPro" id="IPR002110">
    <property type="entry name" value="Ankyrin_rpt"/>
</dbReference>
<dbReference type="Gene3D" id="1.25.40.20">
    <property type="entry name" value="Ankyrin repeat-containing domain"/>
    <property type="match status" value="1"/>
</dbReference>
<keyword evidence="11" id="KW-0812">Transmembrane</keyword>
<dbReference type="SUPFAM" id="SSF48403">
    <property type="entry name" value="Ankyrin repeat"/>
    <property type="match status" value="1"/>
</dbReference>
<dbReference type="GO" id="GO:0098703">
    <property type="term" value="P:calcium ion import across plasma membrane"/>
    <property type="evidence" value="ECO:0007669"/>
    <property type="project" value="TreeGrafter"/>
</dbReference>